<evidence type="ECO:0000313" key="3">
    <source>
        <dbReference type="Proteomes" id="UP001560573"/>
    </source>
</evidence>
<sequence>MVLIIKKISLLACLQCIIFFLTAQENVIWKFKTSAPLIGSPVVDNDIVYFGGLDSNFYAIDAVTGAIKWKIKTNGDIRSTPCINNGSVYFLGGDGILYCADKSGNIKWKFTTGGEKKYELYSFADYFQSSPVYHNNNIYFGSGDSCIYAVNAQTGMLAWKVKTGNIVHTRPCIYADKIFIGSFDGWFYALNEKDGTLSWKFKSVGQQYFPIGEFNGPATAFSGNIFAGGRDFNFYALDADKGYCRWNMRFKRGWAITPPLIADSVLYIGTSDDHLFLALNPFNGDVLWKFDAKYNIFGGAVVKDTVIYFGTMMGHLYGLGKNGGKLLYDFTTDGYNAHRSIYFKTDDTYRDDIFNGIIKRNEDFLDLYIAMGGIISQPALYKDFLITTSMDGTIYCLKI</sequence>
<protein>
    <submittedName>
        <fullName evidence="2">PQQ-binding-like beta-propeller repeat protein</fullName>
    </submittedName>
</protein>
<dbReference type="InterPro" id="IPR015943">
    <property type="entry name" value="WD40/YVTN_repeat-like_dom_sf"/>
</dbReference>
<accession>A0ABV3ZBX7</accession>
<dbReference type="SUPFAM" id="SSF50998">
    <property type="entry name" value="Quinoprotein alcohol dehydrogenase-like"/>
    <property type="match status" value="2"/>
</dbReference>
<keyword evidence="3" id="KW-1185">Reference proteome</keyword>
<dbReference type="Proteomes" id="UP001560573">
    <property type="component" value="Unassembled WGS sequence"/>
</dbReference>
<evidence type="ECO:0000259" key="1">
    <source>
        <dbReference type="Pfam" id="PF13360"/>
    </source>
</evidence>
<dbReference type="Gene3D" id="2.130.10.10">
    <property type="entry name" value="YVTN repeat-like/Quinoprotein amine dehydrogenase"/>
    <property type="match status" value="3"/>
</dbReference>
<proteinExistence type="predicted"/>
<name>A0ABV3ZBX7_9BACT</name>
<feature type="domain" description="Pyrrolo-quinoline quinone repeat" evidence="1">
    <location>
        <begin position="216"/>
        <end position="327"/>
    </location>
</feature>
<dbReference type="SMART" id="SM00564">
    <property type="entry name" value="PQQ"/>
    <property type="match status" value="7"/>
</dbReference>
<dbReference type="PANTHER" id="PTHR34512:SF30">
    <property type="entry name" value="OUTER MEMBRANE PROTEIN ASSEMBLY FACTOR BAMB"/>
    <property type="match status" value="1"/>
</dbReference>
<reference evidence="2 3" key="1">
    <citation type="submission" date="2023-07" db="EMBL/GenBank/DDBJ databases">
        <authorList>
            <person name="Lian W.-H."/>
        </authorList>
    </citation>
    <scope>NUCLEOTIDE SEQUENCE [LARGE SCALE GENOMIC DNA]</scope>
    <source>
        <strain evidence="2 3">SYSU DXS3180</strain>
    </source>
</reference>
<organism evidence="2 3">
    <name type="scientific">Danxiaibacter flavus</name>
    <dbReference type="NCBI Taxonomy" id="3049108"/>
    <lineage>
        <taxon>Bacteria</taxon>
        <taxon>Pseudomonadati</taxon>
        <taxon>Bacteroidota</taxon>
        <taxon>Chitinophagia</taxon>
        <taxon>Chitinophagales</taxon>
        <taxon>Chitinophagaceae</taxon>
        <taxon>Danxiaibacter</taxon>
    </lineage>
</organism>
<dbReference type="InterPro" id="IPR002372">
    <property type="entry name" value="PQQ_rpt_dom"/>
</dbReference>
<dbReference type="EMBL" id="JAULBC010000002">
    <property type="protein sequence ID" value="MEX6687080.1"/>
    <property type="molecule type" value="Genomic_DNA"/>
</dbReference>
<feature type="domain" description="Pyrrolo-quinoline quinone repeat" evidence="1">
    <location>
        <begin position="128"/>
        <end position="205"/>
    </location>
</feature>
<evidence type="ECO:0000313" key="2">
    <source>
        <dbReference type="EMBL" id="MEX6687080.1"/>
    </source>
</evidence>
<dbReference type="RefSeq" id="WP_369328484.1">
    <property type="nucleotide sequence ID" value="NZ_JAULBC010000002.1"/>
</dbReference>
<feature type="domain" description="Pyrrolo-quinoline quinone repeat" evidence="1">
    <location>
        <begin position="26"/>
        <end position="115"/>
    </location>
</feature>
<gene>
    <name evidence="2" type="ORF">QTN47_06220</name>
</gene>
<dbReference type="InterPro" id="IPR011047">
    <property type="entry name" value="Quinoprotein_ADH-like_sf"/>
</dbReference>
<dbReference type="Pfam" id="PF13360">
    <property type="entry name" value="PQQ_2"/>
    <property type="match status" value="3"/>
</dbReference>
<dbReference type="PANTHER" id="PTHR34512">
    <property type="entry name" value="CELL SURFACE PROTEIN"/>
    <property type="match status" value="1"/>
</dbReference>
<comment type="caution">
    <text evidence="2">The sequence shown here is derived from an EMBL/GenBank/DDBJ whole genome shotgun (WGS) entry which is preliminary data.</text>
</comment>
<dbReference type="InterPro" id="IPR018391">
    <property type="entry name" value="PQQ_b-propeller_rpt"/>
</dbReference>